<evidence type="ECO:0000313" key="3">
    <source>
        <dbReference type="Proteomes" id="UP000032180"/>
    </source>
</evidence>
<reference evidence="3" key="2">
    <citation type="submission" date="2013-12" db="EMBL/GenBank/DDBJ databases">
        <authorList>
            <person name="Yu Y."/>
            <person name="Lee S."/>
            <person name="de Baynast K."/>
            <person name="Wissotski M."/>
            <person name="Liu L."/>
            <person name="Talag J."/>
            <person name="Goicoechea J."/>
            <person name="Angelova A."/>
            <person name="Jetty R."/>
            <person name="Kudrna D."/>
            <person name="Golser W."/>
            <person name="Rivera L."/>
            <person name="Zhang J."/>
            <person name="Wing R."/>
        </authorList>
    </citation>
    <scope>NUCLEOTIDE SEQUENCE</scope>
</reference>
<name>A0A0D9WV05_9ORYZ</name>
<keyword evidence="3" id="KW-1185">Reference proteome</keyword>
<feature type="domain" description="Protein Lines C-terminal" evidence="1">
    <location>
        <begin position="593"/>
        <end position="629"/>
    </location>
</feature>
<dbReference type="Pfam" id="PF04398">
    <property type="entry name" value="DUF538"/>
    <property type="match status" value="2"/>
</dbReference>
<dbReference type="SUPFAM" id="SSF141562">
    <property type="entry name" value="At5g01610-like"/>
    <property type="match status" value="2"/>
</dbReference>
<dbReference type="InterPro" id="IPR029415">
    <property type="entry name" value="Lines_C"/>
</dbReference>
<accession>A0A0D9WV05</accession>
<dbReference type="PANTHER" id="PTHR16057">
    <property type="entry name" value="WINS1, 2 PROTEIN"/>
    <property type="match status" value="1"/>
</dbReference>
<dbReference type="Proteomes" id="UP000032180">
    <property type="component" value="Chromosome 7"/>
</dbReference>
<organism evidence="2 3">
    <name type="scientific">Leersia perrieri</name>
    <dbReference type="NCBI Taxonomy" id="77586"/>
    <lineage>
        <taxon>Eukaryota</taxon>
        <taxon>Viridiplantae</taxon>
        <taxon>Streptophyta</taxon>
        <taxon>Embryophyta</taxon>
        <taxon>Tracheophyta</taxon>
        <taxon>Spermatophyta</taxon>
        <taxon>Magnoliopsida</taxon>
        <taxon>Liliopsida</taxon>
        <taxon>Poales</taxon>
        <taxon>Poaceae</taxon>
        <taxon>BOP clade</taxon>
        <taxon>Oryzoideae</taxon>
        <taxon>Oryzeae</taxon>
        <taxon>Oryzinae</taxon>
        <taxon>Leersia</taxon>
    </lineage>
</organism>
<dbReference type="STRING" id="77586.A0A0D9WV05"/>
<dbReference type="HOGENOM" id="CLU_267803_0_0_1"/>
<reference evidence="2 3" key="1">
    <citation type="submission" date="2012-08" db="EMBL/GenBank/DDBJ databases">
        <title>Oryza genome evolution.</title>
        <authorList>
            <person name="Wing R.A."/>
        </authorList>
    </citation>
    <scope>NUCLEOTIDE SEQUENCE</scope>
</reference>
<dbReference type="Pfam" id="PF14695">
    <property type="entry name" value="LINES_C"/>
    <property type="match status" value="1"/>
</dbReference>
<dbReference type="EnsemblPlants" id="LPERR07G01290.1">
    <property type="protein sequence ID" value="LPERR07G01290.1"/>
    <property type="gene ID" value="LPERR07G01290"/>
</dbReference>
<dbReference type="eggNOG" id="ENOG502QPY8">
    <property type="taxonomic scope" value="Eukaryota"/>
</dbReference>
<dbReference type="Gramene" id="LPERR07G01290.1">
    <property type="protein sequence ID" value="LPERR07G01290.1"/>
    <property type="gene ID" value="LPERR07G01290"/>
</dbReference>
<evidence type="ECO:0000313" key="2">
    <source>
        <dbReference type="EnsemblPlants" id="LPERR07G01290.1"/>
    </source>
</evidence>
<dbReference type="PANTHER" id="PTHR16057:SF1">
    <property type="entry name" value="PROTEIN LINES HOMOLOG 1"/>
    <property type="match status" value="1"/>
</dbReference>
<dbReference type="InterPro" id="IPR024875">
    <property type="entry name" value="Protein_Lines"/>
</dbReference>
<sequence length="1230" mass="138053">MAARRRRLARLCDLVAGELLPHLEPKPPAPRLTREDERRVLLALSRVSKAIRRCDEDEDDGCESDEEIVSCPAEVHSCSLPANQHFDDGFSCLANITSILAGLFGFSSGYVKHSAGNILIAISGYLMKFEVVWIQFVELVWIVIHTVSTCTHSALSSSVNSISSLRKGSIFYSSVMESLSHDITISSTNITSFMEVFQLRCLDNNGHMVASLFQVLHTILKFLKHADSELKNDFICISVHHILMVRWDSYYQLNVGGPVNLVKDGTFSLSNDLGQLGFLSSSLLQLLCSLVEQSDLEDTNGQDIYAKLVDVIPKLVAILREHQNAPKSLSQYLKHKTLMIMMRLKPYMQKDCSHIVCWLKLLRRHFQDLLHGHILQYIARPENCLEGSPFLLSTVGLSETHDKSTRHLQRQAIYLFLSCCCICLSYNGKDSALQCSCKRDDRMLSHKVQDCSDHCNCFALSEISDWFQRCFLDKIFGSKSSTDIALCFLQLYMEEDDMLFSILLQLLDAPLISLKIDSMETRWVSDLIGGKLFSSIFDPAHVFHLLLLLKLNFKRQKTFNDANNSSGSSIEGPKFGSACDKKSKNKHKLFLNAKACLLSLKTTLEDLHKKGLFPYNPKPLLKSLARFEELFEPERFIAKAMASLVESHRAGAAIVTGDDICRKKSGFLPLEDIQEFGYNRETGFMWLVQKKKNQHTFKKIKQTVSYANEVTAFVEQGKLKKITGVKAKELLIWLSVVEASMLFDLFVPLFTSLLVQDTLYFNCGYGGYGKKILGYNIAQHEFREIDLPLWDDYKQGIITTAEDGGLGFVTMKSCSLVLWSRNVGDYGIEYWKQSRVIQLDMLTPSGNPSSSRDLVGFAECTYTIFISSDVGLFATELKSGQVKMVGESKPYFAVLPYMRFYTPDRELRPTSQIRLLNVSFEGINISTGQAPSTLPLMLCTSTLLIKILCLPMASQIESHRSGAEIVNGDDICRKKTIGLLEELGLPKGFLPLEDIQEFGFNRETGFMWLVQKKKNQHTFKKIKETVSYATEVTAFVEKGKLKKITGVKAKELLIWLSVVEVYVTEASPEKVTFKTGTGITDTFDAAAFALGDPMELMIWDPITGDQHRFPLPPHPHSSCAGAVLCASIDCHQHPFLVVFVGTGDYDQDDSWACVYSSETGQWSSQAFIVINSCVEMLPSLLIGDAVYFNCENGLKILGYDIDWHELWDIDAPIEGEGFEGGRAMTATGIC</sequence>
<protein>
    <recommendedName>
        <fullName evidence="1">Protein Lines C-terminal domain-containing protein</fullName>
    </recommendedName>
</protein>
<proteinExistence type="predicted"/>
<dbReference type="Gene3D" id="2.30.240.10">
    <property type="entry name" value="At5g01610-like"/>
    <property type="match status" value="2"/>
</dbReference>
<reference evidence="2" key="3">
    <citation type="submission" date="2015-04" db="UniProtKB">
        <authorList>
            <consortium name="EnsemblPlants"/>
        </authorList>
    </citation>
    <scope>IDENTIFICATION</scope>
</reference>
<dbReference type="AlphaFoldDB" id="A0A0D9WV05"/>
<dbReference type="InterPro" id="IPR036758">
    <property type="entry name" value="At5g01610-like"/>
</dbReference>
<dbReference type="InterPro" id="IPR007493">
    <property type="entry name" value="DUF538"/>
</dbReference>
<evidence type="ECO:0000259" key="1">
    <source>
        <dbReference type="Pfam" id="PF14695"/>
    </source>
</evidence>